<organism evidence="2 3">
    <name type="scientific">Candidatus Ozemobacter sibiricus</name>
    <dbReference type="NCBI Taxonomy" id="2268124"/>
    <lineage>
        <taxon>Bacteria</taxon>
        <taxon>Candidatus Ozemobacteria</taxon>
        <taxon>Candidatus Ozemobacterales</taxon>
        <taxon>Candidatus Ozemobacteraceae</taxon>
        <taxon>Candidatus Ozemobacter</taxon>
    </lineage>
</organism>
<feature type="compositionally biased region" description="Basic and acidic residues" evidence="1">
    <location>
        <begin position="34"/>
        <end position="44"/>
    </location>
</feature>
<accession>A0A367ZQW8</accession>
<dbReference type="AlphaFoldDB" id="A0A367ZQW8"/>
<evidence type="ECO:0000313" key="3">
    <source>
        <dbReference type="Proteomes" id="UP000252355"/>
    </source>
</evidence>
<reference evidence="2 3" key="1">
    <citation type="submission" date="2018-05" db="EMBL/GenBank/DDBJ databases">
        <title>A metagenomic window into the 2 km-deep terrestrial subsurface aquifer revealed taxonomically and functionally diverse microbial community comprising novel uncultured bacterial lineages.</title>
        <authorList>
            <person name="Kadnikov V.V."/>
            <person name="Mardanov A.V."/>
            <person name="Beletsky A.V."/>
            <person name="Banks D."/>
            <person name="Pimenov N.V."/>
            <person name="Frank Y.A."/>
            <person name="Karnachuk O.V."/>
            <person name="Ravin N.V."/>
        </authorList>
    </citation>
    <scope>NUCLEOTIDE SEQUENCE [LARGE SCALE GENOMIC DNA]</scope>
    <source>
        <strain evidence="2">BY5</strain>
    </source>
</reference>
<evidence type="ECO:0000256" key="1">
    <source>
        <dbReference type="SAM" id="MobiDB-lite"/>
    </source>
</evidence>
<name>A0A367ZQW8_9BACT</name>
<feature type="region of interest" description="Disordered" evidence="1">
    <location>
        <begin position="16"/>
        <end position="52"/>
    </location>
</feature>
<proteinExistence type="predicted"/>
<gene>
    <name evidence="2" type="ORF">OZSIB_3643</name>
</gene>
<dbReference type="Proteomes" id="UP000252355">
    <property type="component" value="Unassembled WGS sequence"/>
</dbReference>
<protein>
    <submittedName>
        <fullName evidence="2">Uncharacterized protein</fullName>
    </submittedName>
</protein>
<evidence type="ECO:0000313" key="2">
    <source>
        <dbReference type="EMBL" id="RCK80139.1"/>
    </source>
</evidence>
<sequence>MVVPGPIVGPARWLSLPQSGKGWQTAAPRHARRRIVDRQREPARRKGGQGGA</sequence>
<dbReference type="EMBL" id="QOQW01000008">
    <property type="protein sequence ID" value="RCK80139.1"/>
    <property type="molecule type" value="Genomic_DNA"/>
</dbReference>
<comment type="caution">
    <text evidence="2">The sequence shown here is derived from an EMBL/GenBank/DDBJ whole genome shotgun (WGS) entry which is preliminary data.</text>
</comment>